<evidence type="ECO:0000313" key="2">
    <source>
        <dbReference type="Proteomes" id="UP000702544"/>
    </source>
</evidence>
<sequence length="145" mass="15501">MVMFVIALLLALSFPLVSAVSGRFKVGSARDVFVNTHARARAAAVQFGREARLRIDIGSGQFWVEVDTGVPPSLAVDTIGPVVDVARDYGGVTMYSPKQKLCFDARGLAFSGADGCEPHDAVITFARMDRVDTVQLSLGGTVVKR</sequence>
<name>A0AAE4Z5Y5_9BACT</name>
<comment type="caution">
    <text evidence="1">The sequence shown here is derived from an EMBL/GenBank/DDBJ whole genome shotgun (WGS) entry which is preliminary data.</text>
</comment>
<gene>
    <name evidence="1" type="ORF">GWO12_03590</name>
</gene>
<organism evidence="1 2">
    <name type="scientific">Candidatus Kutchimonas denitrificans</name>
    <dbReference type="NCBI Taxonomy" id="3056748"/>
    <lineage>
        <taxon>Bacteria</taxon>
        <taxon>Pseudomonadati</taxon>
        <taxon>Gemmatimonadota</taxon>
        <taxon>Gemmatimonadia</taxon>
        <taxon>Candidatus Palauibacterales</taxon>
        <taxon>Candidatus Palauibacteraceae</taxon>
        <taxon>Candidatus Kutchimonas</taxon>
    </lineage>
</organism>
<accession>A0AAE4Z5Y5</accession>
<proteinExistence type="predicted"/>
<dbReference type="Proteomes" id="UP000702544">
    <property type="component" value="Unassembled WGS sequence"/>
</dbReference>
<dbReference type="AlphaFoldDB" id="A0AAE4Z5Y5"/>
<evidence type="ECO:0000313" key="1">
    <source>
        <dbReference type="EMBL" id="NIR74183.1"/>
    </source>
</evidence>
<protein>
    <recommendedName>
        <fullName evidence="3">General secretion pathway GspH domain-containing protein</fullName>
    </recommendedName>
</protein>
<reference evidence="1 2" key="1">
    <citation type="submission" date="2020-01" db="EMBL/GenBank/DDBJ databases">
        <title>Genomes assembled from Gulf of Kutch pelagic sediment metagenomes.</title>
        <authorList>
            <person name="Chandrashekar M."/>
            <person name="Mahajan M.S."/>
            <person name="Dave K.J."/>
            <person name="Vatsa P."/>
            <person name="Nathani N.M."/>
        </authorList>
    </citation>
    <scope>NUCLEOTIDE SEQUENCE [LARGE SCALE GENOMIC DNA]</scope>
    <source>
        <strain evidence="1">KS3-K002</strain>
    </source>
</reference>
<dbReference type="EMBL" id="JAACAK010000028">
    <property type="protein sequence ID" value="NIR74183.1"/>
    <property type="molecule type" value="Genomic_DNA"/>
</dbReference>
<evidence type="ECO:0008006" key="3">
    <source>
        <dbReference type="Google" id="ProtNLM"/>
    </source>
</evidence>